<feature type="transmembrane region" description="Helical" evidence="1">
    <location>
        <begin position="14"/>
        <end position="43"/>
    </location>
</feature>
<keyword evidence="1" id="KW-0812">Transmembrane</keyword>
<reference evidence="2 3" key="1">
    <citation type="submission" date="2017-09" db="EMBL/GenBank/DDBJ databases">
        <title>Large-scale bioinformatics analysis of Bacillus genomes uncovers conserved roles of natural products in bacterial physiology.</title>
        <authorList>
            <consortium name="Agbiome Team Llc"/>
            <person name="Bleich R.M."/>
            <person name="Grubbs K.J."/>
            <person name="Santa Maria K.C."/>
            <person name="Allen S.E."/>
            <person name="Farag S."/>
            <person name="Shank E.A."/>
            <person name="Bowers A."/>
        </authorList>
    </citation>
    <scope>NUCLEOTIDE SEQUENCE [LARGE SCALE GENOMIC DNA]</scope>
    <source>
        <strain evidence="2 3">AFS044250</strain>
    </source>
</reference>
<dbReference type="AlphaFoldDB" id="A0A2C4R0I0"/>
<keyword evidence="1" id="KW-1133">Transmembrane helix</keyword>
<dbReference type="Proteomes" id="UP000225997">
    <property type="component" value="Unassembled WGS sequence"/>
</dbReference>
<dbReference type="EMBL" id="NUSQ01000053">
    <property type="protein sequence ID" value="PHD70281.1"/>
    <property type="molecule type" value="Genomic_DNA"/>
</dbReference>
<name>A0A2C4R0I0_9BACI</name>
<evidence type="ECO:0000313" key="3">
    <source>
        <dbReference type="Proteomes" id="UP000225997"/>
    </source>
</evidence>
<protein>
    <submittedName>
        <fullName evidence="2">Uncharacterized protein</fullName>
    </submittedName>
</protein>
<proteinExistence type="predicted"/>
<accession>A0A2C4R0I0</accession>
<organism evidence="2 3">
    <name type="scientific">Bacillus toyonensis</name>
    <dbReference type="NCBI Taxonomy" id="155322"/>
    <lineage>
        <taxon>Bacteria</taxon>
        <taxon>Bacillati</taxon>
        <taxon>Bacillota</taxon>
        <taxon>Bacilli</taxon>
        <taxon>Bacillales</taxon>
        <taxon>Bacillaceae</taxon>
        <taxon>Bacillus</taxon>
        <taxon>Bacillus cereus group</taxon>
    </lineage>
</organism>
<gene>
    <name evidence="2" type="ORF">COF40_12400</name>
</gene>
<comment type="caution">
    <text evidence="2">The sequence shown here is derived from an EMBL/GenBank/DDBJ whole genome shotgun (WGS) entry which is preliminary data.</text>
</comment>
<keyword evidence="1" id="KW-0472">Membrane</keyword>
<evidence type="ECO:0000313" key="2">
    <source>
        <dbReference type="EMBL" id="PHD70281.1"/>
    </source>
</evidence>
<sequence length="67" mass="8114">MYRLFLLIIQNDGIYIILFSYAVFYALIMRDLMLFYLVLFYILHKNKTTDTIQTSNKNSIKLLNIHY</sequence>
<evidence type="ECO:0000256" key="1">
    <source>
        <dbReference type="SAM" id="Phobius"/>
    </source>
</evidence>